<evidence type="ECO:0000256" key="2">
    <source>
        <dbReference type="ARBA" id="ARBA00023136"/>
    </source>
</evidence>
<dbReference type="CDD" id="cd07185">
    <property type="entry name" value="OmpA_C-like"/>
    <property type="match status" value="1"/>
</dbReference>
<organism evidence="7 8">
    <name type="scientific">Acinetobacter larvae</name>
    <dbReference type="NCBI Taxonomy" id="1789224"/>
    <lineage>
        <taxon>Bacteria</taxon>
        <taxon>Pseudomonadati</taxon>
        <taxon>Pseudomonadota</taxon>
        <taxon>Gammaproteobacteria</taxon>
        <taxon>Moraxellales</taxon>
        <taxon>Moraxellaceae</taxon>
        <taxon>Acinetobacter</taxon>
    </lineage>
</organism>
<feature type="domain" description="OmpA-like" evidence="6">
    <location>
        <begin position="45"/>
        <end position="159"/>
    </location>
</feature>
<keyword evidence="5" id="KW-1133">Transmembrane helix</keyword>
<dbReference type="PANTHER" id="PTHR30329:SF21">
    <property type="entry name" value="LIPOPROTEIN YIAD-RELATED"/>
    <property type="match status" value="1"/>
</dbReference>
<dbReference type="KEGG" id="ala:BFG52_13440"/>
<dbReference type="OrthoDB" id="9782229at2"/>
<dbReference type="STRING" id="1789224.BFG52_13440"/>
<evidence type="ECO:0000313" key="7">
    <source>
        <dbReference type="EMBL" id="AOA60003.1"/>
    </source>
</evidence>
<dbReference type="PROSITE" id="PS51123">
    <property type="entry name" value="OMPA_2"/>
    <property type="match status" value="1"/>
</dbReference>
<dbReference type="InterPro" id="IPR006665">
    <property type="entry name" value="OmpA-like"/>
</dbReference>
<sequence length="159" mass="18163">MLSKSFKFFTIIFMAVALNACMNLGNLSYKQARVLKKEGFVLTDEGWTLALPERLLFDFDSFDITADKQNELTHLANQLHKYNLNKLKVVGHTDDLGEANYNQKLSEKRAQRVAQIFLEQGFNNNNIHIIGRGSKQPLVVNDSDKNRAINRRVNIVIIP</sequence>
<evidence type="ECO:0000259" key="6">
    <source>
        <dbReference type="PROSITE" id="PS51123"/>
    </source>
</evidence>
<dbReference type="GO" id="GO:0009279">
    <property type="term" value="C:cell outer membrane"/>
    <property type="evidence" value="ECO:0007669"/>
    <property type="project" value="UniProtKB-SubCell"/>
</dbReference>
<dbReference type="InterPro" id="IPR006664">
    <property type="entry name" value="OMP_bac"/>
</dbReference>
<dbReference type="InterPro" id="IPR050330">
    <property type="entry name" value="Bact_OuterMem_StrucFunc"/>
</dbReference>
<evidence type="ECO:0000256" key="1">
    <source>
        <dbReference type="ARBA" id="ARBA00004442"/>
    </source>
</evidence>
<dbReference type="InterPro" id="IPR036737">
    <property type="entry name" value="OmpA-like_sf"/>
</dbReference>
<protein>
    <recommendedName>
        <fullName evidence="6">OmpA-like domain-containing protein</fullName>
    </recommendedName>
</protein>
<dbReference type="PRINTS" id="PR01021">
    <property type="entry name" value="OMPADOMAIN"/>
</dbReference>
<keyword evidence="8" id="KW-1185">Reference proteome</keyword>
<dbReference type="SUPFAM" id="SSF103088">
    <property type="entry name" value="OmpA-like"/>
    <property type="match status" value="1"/>
</dbReference>
<feature type="transmembrane region" description="Helical" evidence="5">
    <location>
        <begin position="6"/>
        <end position="27"/>
    </location>
</feature>
<gene>
    <name evidence="7" type="ORF">BFG52_13440</name>
</gene>
<keyword evidence="3" id="KW-0998">Cell outer membrane</keyword>
<evidence type="ECO:0000256" key="5">
    <source>
        <dbReference type="SAM" id="Phobius"/>
    </source>
</evidence>
<evidence type="ECO:0000313" key="8">
    <source>
        <dbReference type="Proteomes" id="UP000093391"/>
    </source>
</evidence>
<proteinExistence type="predicted"/>
<accession>A0A1B2M4G5</accession>
<keyword evidence="5" id="KW-0812">Transmembrane</keyword>
<name>A0A1B2M4G5_9GAMM</name>
<comment type="subcellular location">
    <subcellularLocation>
        <location evidence="1">Cell outer membrane</location>
    </subcellularLocation>
</comment>
<dbReference type="Gene3D" id="3.30.1330.60">
    <property type="entry name" value="OmpA-like domain"/>
    <property type="match status" value="1"/>
</dbReference>
<reference evidence="7 8" key="1">
    <citation type="submission" date="2016-08" db="EMBL/GenBank/DDBJ databases">
        <authorList>
            <person name="Seilhamer J.J."/>
        </authorList>
    </citation>
    <scope>NUCLEOTIDE SEQUENCE [LARGE SCALE GENOMIC DNA]</scope>
    <source>
        <strain evidence="7 8">BRTC-1</strain>
    </source>
</reference>
<dbReference type="EMBL" id="CP016895">
    <property type="protein sequence ID" value="AOA60003.1"/>
    <property type="molecule type" value="Genomic_DNA"/>
</dbReference>
<keyword evidence="2 4" id="KW-0472">Membrane</keyword>
<dbReference type="Pfam" id="PF00691">
    <property type="entry name" value="OmpA"/>
    <property type="match status" value="1"/>
</dbReference>
<dbReference type="PANTHER" id="PTHR30329">
    <property type="entry name" value="STATOR ELEMENT OF FLAGELLAR MOTOR COMPLEX"/>
    <property type="match status" value="1"/>
</dbReference>
<dbReference type="Proteomes" id="UP000093391">
    <property type="component" value="Chromosome"/>
</dbReference>
<dbReference type="AlphaFoldDB" id="A0A1B2M4G5"/>
<evidence type="ECO:0000256" key="4">
    <source>
        <dbReference type="PROSITE-ProRule" id="PRU00473"/>
    </source>
</evidence>
<evidence type="ECO:0000256" key="3">
    <source>
        <dbReference type="ARBA" id="ARBA00023237"/>
    </source>
</evidence>
<dbReference type="RefSeq" id="WP_067559560.1">
    <property type="nucleotide sequence ID" value="NZ_CP016895.1"/>
</dbReference>